<dbReference type="RefSeq" id="WP_148895608.1">
    <property type="nucleotide sequence ID" value="NZ_VNIB01000005.1"/>
</dbReference>
<proteinExistence type="predicted"/>
<dbReference type="Proteomes" id="UP000324159">
    <property type="component" value="Unassembled WGS sequence"/>
</dbReference>
<sequence length="201" mass="22220">MTKSKTAIAIVGSYRKGGTVDAAVSEIVSSLQQQGIESEKIYLQDCTIAFCTNCRSCLQTPGPSRGRCIHEDDMENLLQRIEAADVLVIGAPTNAGSVNALTRRFLERCVGFAYWPWGARAPVLRVKTRRKASILVSASGAPALIGRYFNDTMKTLRTLSRYLGARPVGTVWIGGVTAEKYRISVRTRKRIHRLTHKLVEH</sequence>
<dbReference type="InterPro" id="IPR051796">
    <property type="entry name" value="ISF_SsuE-like"/>
</dbReference>
<reference evidence="4 5" key="1">
    <citation type="submission" date="2019-07" db="EMBL/GenBank/DDBJ databases">
        <title>Genomic Encyclopedia of Type Strains, Phase IV (KMG-IV): sequencing the most valuable type-strain genomes for metagenomic binning, comparative biology and taxonomic classification.</title>
        <authorList>
            <person name="Goeker M."/>
        </authorList>
    </citation>
    <scope>NUCLEOTIDE SEQUENCE [LARGE SCALE GENOMIC DNA]</scope>
    <source>
        <strain evidence="4 5">SS015</strain>
    </source>
</reference>
<evidence type="ECO:0000256" key="1">
    <source>
        <dbReference type="ARBA" id="ARBA00022630"/>
    </source>
</evidence>
<dbReference type="InterPro" id="IPR005025">
    <property type="entry name" value="FMN_Rdtase-like_dom"/>
</dbReference>
<keyword evidence="1" id="KW-0285">Flavoprotein</keyword>
<organism evidence="4 5">
    <name type="scientific">Geothermobacter ehrlichii</name>
    <dbReference type="NCBI Taxonomy" id="213224"/>
    <lineage>
        <taxon>Bacteria</taxon>
        <taxon>Pseudomonadati</taxon>
        <taxon>Thermodesulfobacteriota</taxon>
        <taxon>Desulfuromonadia</taxon>
        <taxon>Desulfuromonadales</taxon>
        <taxon>Geothermobacteraceae</taxon>
        <taxon>Geothermobacter</taxon>
    </lineage>
</organism>
<gene>
    <name evidence="4" type="ORF">EDC39_10527</name>
</gene>
<dbReference type="SUPFAM" id="SSF52218">
    <property type="entry name" value="Flavoproteins"/>
    <property type="match status" value="1"/>
</dbReference>
<evidence type="ECO:0000313" key="5">
    <source>
        <dbReference type="Proteomes" id="UP000324159"/>
    </source>
</evidence>
<dbReference type="PANTHER" id="PTHR43278">
    <property type="entry name" value="NAD(P)H-DEPENDENT FMN-CONTAINING OXIDOREDUCTASE YWQN-RELATED"/>
    <property type="match status" value="1"/>
</dbReference>
<dbReference type="GO" id="GO:0016491">
    <property type="term" value="F:oxidoreductase activity"/>
    <property type="evidence" value="ECO:0007669"/>
    <property type="project" value="InterPro"/>
</dbReference>
<dbReference type="AlphaFoldDB" id="A0A5D3WJD2"/>
<evidence type="ECO:0000313" key="4">
    <source>
        <dbReference type="EMBL" id="TYO98667.1"/>
    </source>
</evidence>
<keyword evidence="5" id="KW-1185">Reference proteome</keyword>
<dbReference type="EMBL" id="VNIB01000005">
    <property type="protein sequence ID" value="TYO98667.1"/>
    <property type="molecule type" value="Genomic_DNA"/>
</dbReference>
<keyword evidence="2" id="KW-0288">FMN</keyword>
<accession>A0A5D3WJD2</accession>
<dbReference type="PANTHER" id="PTHR43278:SF2">
    <property type="entry name" value="IRON-SULFUR FLAVOPROTEIN"/>
    <property type="match status" value="1"/>
</dbReference>
<name>A0A5D3WJD2_9BACT</name>
<protein>
    <submittedName>
        <fullName evidence="4">NADPH-dependent FMN reductase</fullName>
    </submittedName>
</protein>
<dbReference type="InterPro" id="IPR029039">
    <property type="entry name" value="Flavoprotein-like_sf"/>
</dbReference>
<dbReference type="OrthoDB" id="6398207at2"/>
<evidence type="ECO:0000256" key="2">
    <source>
        <dbReference type="ARBA" id="ARBA00022643"/>
    </source>
</evidence>
<dbReference type="Gene3D" id="3.40.50.360">
    <property type="match status" value="1"/>
</dbReference>
<dbReference type="Pfam" id="PF03358">
    <property type="entry name" value="FMN_red"/>
    <property type="match status" value="1"/>
</dbReference>
<evidence type="ECO:0000259" key="3">
    <source>
        <dbReference type="Pfam" id="PF03358"/>
    </source>
</evidence>
<comment type="caution">
    <text evidence="4">The sequence shown here is derived from an EMBL/GenBank/DDBJ whole genome shotgun (WGS) entry which is preliminary data.</text>
</comment>
<feature type="domain" description="NADPH-dependent FMN reductase-like" evidence="3">
    <location>
        <begin position="8"/>
        <end position="158"/>
    </location>
</feature>